<keyword evidence="10" id="KW-1185">Reference proteome</keyword>
<evidence type="ECO:0000256" key="3">
    <source>
        <dbReference type="ARBA" id="ARBA00022833"/>
    </source>
</evidence>
<dbReference type="SUPFAM" id="SSF48508">
    <property type="entry name" value="Nuclear receptor ligand-binding domain"/>
    <property type="match status" value="1"/>
</dbReference>
<keyword evidence="5" id="KW-0238">DNA-binding</keyword>
<keyword evidence="4" id="KW-0805">Transcription regulation</keyword>
<dbReference type="GO" id="GO:0030154">
    <property type="term" value="P:cell differentiation"/>
    <property type="evidence" value="ECO:0007669"/>
    <property type="project" value="TreeGrafter"/>
</dbReference>
<dbReference type="InterPro" id="IPR001723">
    <property type="entry name" value="Nuclear_hrmn_rcpt"/>
</dbReference>
<evidence type="ECO:0000256" key="5">
    <source>
        <dbReference type="ARBA" id="ARBA00023125"/>
    </source>
</evidence>
<accession>A0AAE0VH49</accession>
<keyword evidence="7" id="KW-0675">Receptor</keyword>
<evidence type="ECO:0000256" key="6">
    <source>
        <dbReference type="ARBA" id="ARBA00023163"/>
    </source>
</evidence>
<dbReference type="GO" id="GO:0000122">
    <property type="term" value="P:negative regulation of transcription by RNA polymerase II"/>
    <property type="evidence" value="ECO:0007669"/>
    <property type="project" value="TreeGrafter"/>
</dbReference>
<dbReference type="PANTHER" id="PTHR24082">
    <property type="entry name" value="NUCLEAR HORMONE RECEPTOR"/>
    <property type="match status" value="1"/>
</dbReference>
<dbReference type="InterPro" id="IPR050234">
    <property type="entry name" value="Nuclear_hormone_rcpt_NR1"/>
</dbReference>
<proteinExistence type="predicted"/>
<comment type="caution">
    <text evidence="9">The sequence shown here is derived from an EMBL/GenBank/DDBJ whole genome shotgun (WGS) entry which is preliminary data.</text>
</comment>
<dbReference type="EMBL" id="JAEAOA010001929">
    <property type="protein sequence ID" value="KAK3578068.1"/>
    <property type="molecule type" value="Genomic_DNA"/>
</dbReference>
<dbReference type="PANTHER" id="PTHR24082:SF473">
    <property type="entry name" value="ECDYSONE-INDUCED PROTEIN 75B, ISOFORM B"/>
    <property type="match status" value="1"/>
</dbReference>
<sequence>MGAEFFGHDQINPRLTTLLYRLLQYSQDITETAEMFGDSLETFKEKEVFKCFQEIAVPVLEGTVKFARRIPDFSTLTMAEQIALMKQNSYCVTLILLHVLFEDKTLYLCGRQPMLSVTRSKEEYISLEAEWLFEGIFSIAQKLLSMHLTLVEVALYSAAVLLLGKPLSGLRTNLCAVGQTSRNRKKTRHQRTIGTDLKRKDEIHEGVGEAIAKLQQE</sequence>
<dbReference type="Proteomes" id="UP001195483">
    <property type="component" value="Unassembled WGS sequence"/>
</dbReference>
<dbReference type="GO" id="GO:0008270">
    <property type="term" value="F:zinc ion binding"/>
    <property type="evidence" value="ECO:0007669"/>
    <property type="project" value="UniProtKB-KW"/>
</dbReference>
<dbReference type="PROSITE" id="PS51843">
    <property type="entry name" value="NR_LBD"/>
    <property type="match status" value="1"/>
</dbReference>
<evidence type="ECO:0000256" key="2">
    <source>
        <dbReference type="ARBA" id="ARBA00022771"/>
    </source>
</evidence>
<protein>
    <recommendedName>
        <fullName evidence="8">NR LBD domain-containing protein</fullName>
    </recommendedName>
</protein>
<keyword evidence="6" id="KW-0804">Transcription</keyword>
<gene>
    <name evidence="9" type="ORF">CHS0354_032718</name>
</gene>
<dbReference type="GO" id="GO:0045944">
    <property type="term" value="P:positive regulation of transcription by RNA polymerase II"/>
    <property type="evidence" value="ECO:0007669"/>
    <property type="project" value="TreeGrafter"/>
</dbReference>
<organism evidence="9 10">
    <name type="scientific">Potamilus streckersoni</name>
    <dbReference type="NCBI Taxonomy" id="2493646"/>
    <lineage>
        <taxon>Eukaryota</taxon>
        <taxon>Metazoa</taxon>
        <taxon>Spiralia</taxon>
        <taxon>Lophotrochozoa</taxon>
        <taxon>Mollusca</taxon>
        <taxon>Bivalvia</taxon>
        <taxon>Autobranchia</taxon>
        <taxon>Heteroconchia</taxon>
        <taxon>Palaeoheterodonta</taxon>
        <taxon>Unionida</taxon>
        <taxon>Unionoidea</taxon>
        <taxon>Unionidae</taxon>
        <taxon>Ambleminae</taxon>
        <taxon>Lampsilini</taxon>
        <taxon>Potamilus</taxon>
    </lineage>
</organism>
<dbReference type="InterPro" id="IPR000536">
    <property type="entry name" value="Nucl_hrmn_rcpt_lig-bd"/>
</dbReference>
<dbReference type="Gene3D" id="1.10.565.10">
    <property type="entry name" value="Retinoid X Receptor"/>
    <property type="match status" value="1"/>
</dbReference>
<keyword evidence="3" id="KW-0862">Zinc</keyword>
<dbReference type="PRINTS" id="PR00398">
    <property type="entry name" value="STRDHORMONER"/>
</dbReference>
<dbReference type="GO" id="GO:0004879">
    <property type="term" value="F:nuclear receptor activity"/>
    <property type="evidence" value="ECO:0007669"/>
    <property type="project" value="TreeGrafter"/>
</dbReference>
<dbReference type="GO" id="GO:0009755">
    <property type="term" value="P:hormone-mediated signaling pathway"/>
    <property type="evidence" value="ECO:0007669"/>
    <property type="project" value="TreeGrafter"/>
</dbReference>
<keyword evidence="1" id="KW-0479">Metal-binding</keyword>
<evidence type="ECO:0000313" key="9">
    <source>
        <dbReference type="EMBL" id="KAK3578068.1"/>
    </source>
</evidence>
<dbReference type="GO" id="GO:0000978">
    <property type="term" value="F:RNA polymerase II cis-regulatory region sequence-specific DNA binding"/>
    <property type="evidence" value="ECO:0007669"/>
    <property type="project" value="TreeGrafter"/>
</dbReference>
<evidence type="ECO:0000256" key="4">
    <source>
        <dbReference type="ARBA" id="ARBA00023015"/>
    </source>
</evidence>
<feature type="domain" description="NR LBD" evidence="8">
    <location>
        <begin position="14"/>
        <end position="217"/>
    </location>
</feature>
<dbReference type="AlphaFoldDB" id="A0AAE0VH49"/>
<reference evidence="9" key="1">
    <citation type="journal article" date="2021" name="Genome Biol. Evol.">
        <title>A High-Quality Reference Genome for a Parasitic Bivalve with Doubly Uniparental Inheritance (Bivalvia: Unionida).</title>
        <authorList>
            <person name="Smith C.H."/>
        </authorList>
    </citation>
    <scope>NUCLEOTIDE SEQUENCE</scope>
    <source>
        <strain evidence="9">CHS0354</strain>
    </source>
</reference>
<evidence type="ECO:0000259" key="8">
    <source>
        <dbReference type="PROSITE" id="PS51843"/>
    </source>
</evidence>
<reference evidence="9" key="3">
    <citation type="submission" date="2023-05" db="EMBL/GenBank/DDBJ databases">
        <authorList>
            <person name="Smith C.H."/>
        </authorList>
    </citation>
    <scope>NUCLEOTIDE SEQUENCE</scope>
    <source>
        <strain evidence="9">CHS0354</strain>
        <tissue evidence="9">Mantle</tissue>
    </source>
</reference>
<dbReference type="Pfam" id="PF00104">
    <property type="entry name" value="Hormone_recep"/>
    <property type="match status" value="1"/>
</dbReference>
<keyword evidence="2" id="KW-0863">Zinc-finger</keyword>
<evidence type="ECO:0000313" key="10">
    <source>
        <dbReference type="Proteomes" id="UP001195483"/>
    </source>
</evidence>
<evidence type="ECO:0000256" key="1">
    <source>
        <dbReference type="ARBA" id="ARBA00022723"/>
    </source>
</evidence>
<dbReference type="InterPro" id="IPR035500">
    <property type="entry name" value="NHR-like_dom_sf"/>
</dbReference>
<reference evidence="9" key="2">
    <citation type="journal article" date="2021" name="Genome Biol. Evol.">
        <title>Developing a high-quality reference genome for a parasitic bivalve with doubly uniparental inheritance (Bivalvia: Unionida).</title>
        <authorList>
            <person name="Smith C.H."/>
        </authorList>
    </citation>
    <scope>NUCLEOTIDE SEQUENCE</scope>
    <source>
        <strain evidence="9">CHS0354</strain>
        <tissue evidence="9">Mantle</tissue>
    </source>
</reference>
<name>A0AAE0VH49_9BIVA</name>
<evidence type="ECO:0000256" key="7">
    <source>
        <dbReference type="ARBA" id="ARBA00023170"/>
    </source>
</evidence>